<evidence type="ECO:0000313" key="7">
    <source>
        <dbReference type="EMBL" id="CAK9024852.1"/>
    </source>
</evidence>
<evidence type="ECO:0000256" key="4">
    <source>
        <dbReference type="ARBA" id="ARBA00023027"/>
    </source>
</evidence>
<comment type="subunit">
    <text evidence="2">Homotetramer.</text>
</comment>
<dbReference type="PRINTS" id="PR00078">
    <property type="entry name" value="G3PDHDRGNASE"/>
</dbReference>
<dbReference type="Proteomes" id="UP001642484">
    <property type="component" value="Unassembled WGS sequence"/>
</dbReference>
<dbReference type="Pfam" id="PF00044">
    <property type="entry name" value="Gp_dh_N"/>
    <property type="match status" value="1"/>
</dbReference>
<evidence type="ECO:0000256" key="3">
    <source>
        <dbReference type="ARBA" id="ARBA00023002"/>
    </source>
</evidence>
<dbReference type="Gene3D" id="3.40.50.720">
    <property type="entry name" value="NAD(P)-binding Rossmann-like Domain"/>
    <property type="match status" value="1"/>
</dbReference>
<dbReference type="Pfam" id="PF04577">
    <property type="entry name" value="Glyco_transf_61"/>
    <property type="match status" value="1"/>
</dbReference>
<feature type="domain" description="Glyceraldehyde 3-phosphate dehydrogenase NAD(P) binding" evidence="6">
    <location>
        <begin position="899"/>
        <end position="1063"/>
    </location>
</feature>
<keyword evidence="3" id="KW-0560">Oxidoreductase</keyword>
<reference evidence="7 8" key="1">
    <citation type="submission" date="2024-02" db="EMBL/GenBank/DDBJ databases">
        <authorList>
            <person name="Chen Y."/>
            <person name="Shah S."/>
            <person name="Dougan E. K."/>
            <person name="Thang M."/>
            <person name="Chan C."/>
        </authorList>
    </citation>
    <scope>NUCLEOTIDE SEQUENCE [LARGE SCALE GENOMIC DNA]</scope>
</reference>
<dbReference type="InterPro" id="IPR020831">
    <property type="entry name" value="GlycerAld/Erythrose_P_DH"/>
</dbReference>
<comment type="similarity">
    <text evidence="1 5">Belongs to the glyceraldehyde-3-phosphate dehydrogenase family.</text>
</comment>
<dbReference type="Gene3D" id="3.30.360.10">
    <property type="entry name" value="Dihydrodipicolinate Reductase, domain 2"/>
    <property type="match status" value="1"/>
</dbReference>
<evidence type="ECO:0000256" key="1">
    <source>
        <dbReference type="ARBA" id="ARBA00007406"/>
    </source>
</evidence>
<dbReference type="PROSITE" id="PS00071">
    <property type="entry name" value="GAPDH"/>
    <property type="match status" value="1"/>
</dbReference>
<evidence type="ECO:0000256" key="5">
    <source>
        <dbReference type="RuleBase" id="RU000397"/>
    </source>
</evidence>
<dbReference type="CDD" id="cd05214">
    <property type="entry name" value="GAPDH_I_N"/>
    <property type="match status" value="1"/>
</dbReference>
<gene>
    <name evidence="7" type="ORF">CCMP2556_LOCUS15793</name>
</gene>
<keyword evidence="4" id="KW-0520">NAD</keyword>
<accession>A0ABP0KDG5</accession>
<dbReference type="Pfam" id="PF02800">
    <property type="entry name" value="Gp_dh_C"/>
    <property type="match status" value="1"/>
</dbReference>
<organism evidence="7 8">
    <name type="scientific">Durusdinium trenchii</name>
    <dbReference type="NCBI Taxonomy" id="1381693"/>
    <lineage>
        <taxon>Eukaryota</taxon>
        <taxon>Sar</taxon>
        <taxon>Alveolata</taxon>
        <taxon>Dinophyceae</taxon>
        <taxon>Suessiales</taxon>
        <taxon>Symbiodiniaceae</taxon>
        <taxon>Durusdinium</taxon>
    </lineage>
</organism>
<dbReference type="SUPFAM" id="SSF51735">
    <property type="entry name" value="NAD(P)-binding Rossmann-fold domains"/>
    <property type="match status" value="1"/>
</dbReference>
<dbReference type="EMBL" id="CAXAMN010008358">
    <property type="protein sequence ID" value="CAK9024852.1"/>
    <property type="molecule type" value="Genomic_DNA"/>
</dbReference>
<dbReference type="InterPro" id="IPR036291">
    <property type="entry name" value="NAD(P)-bd_dom_sf"/>
</dbReference>
<dbReference type="PANTHER" id="PTHR10836:SF76">
    <property type="entry name" value="GLYCERALDEHYDE-3-PHOSPHATE DEHYDROGENASE-RELATED"/>
    <property type="match status" value="1"/>
</dbReference>
<proteinExistence type="inferred from homology"/>
<dbReference type="SUPFAM" id="SSF55347">
    <property type="entry name" value="Glyceraldehyde-3-phosphate dehydrogenase-like, C-terminal domain"/>
    <property type="match status" value="1"/>
</dbReference>
<evidence type="ECO:0000256" key="2">
    <source>
        <dbReference type="ARBA" id="ARBA00011881"/>
    </source>
</evidence>
<dbReference type="InterPro" id="IPR020828">
    <property type="entry name" value="GlycerAld_3-P_DH_NAD(P)-bd"/>
</dbReference>
<dbReference type="InterPro" id="IPR006424">
    <property type="entry name" value="Glyceraldehyde-3-P_DH_1"/>
</dbReference>
<name>A0ABP0KDG5_9DINO</name>
<comment type="caution">
    <text evidence="7">The sequence shown here is derived from an EMBL/GenBank/DDBJ whole genome shotgun (WGS) entry which is preliminary data.</text>
</comment>
<dbReference type="PANTHER" id="PTHR10836">
    <property type="entry name" value="GLYCERALDEHYDE 3-PHOSPHATE DEHYDROGENASE"/>
    <property type="match status" value="1"/>
</dbReference>
<dbReference type="InterPro" id="IPR049625">
    <property type="entry name" value="Glyco_transf_61_cat"/>
</dbReference>
<evidence type="ECO:0000259" key="6">
    <source>
        <dbReference type="SMART" id="SM00846"/>
    </source>
</evidence>
<dbReference type="CDD" id="cd18126">
    <property type="entry name" value="GAPDH_I_C"/>
    <property type="match status" value="1"/>
</dbReference>
<dbReference type="NCBIfam" id="TIGR01534">
    <property type="entry name" value="GAPDH-I"/>
    <property type="match status" value="1"/>
</dbReference>
<dbReference type="InterPro" id="IPR020830">
    <property type="entry name" value="GlycerAld_3-P_DH_AS"/>
</dbReference>
<evidence type="ECO:0000313" key="8">
    <source>
        <dbReference type="Proteomes" id="UP001642484"/>
    </source>
</evidence>
<sequence>MAISLLELLTGAVGPVQTPHVQCVLDEALSLRFAAKPGDFGRKWSLLERENLNASEVRAKPAQKRKRCQLTGNLAKVLKPRLFPFEVGRLRQVMLDHLERIFDLALVYHDFYAGTLQTSHHDGPLRHPASLVKRLKDFAIGDEGDPEGYAYPQDPVDEPLPAGAISPSSVLELVGNFFYHAHGREQCAPHHCREDEVPVLRLAKVVPLHMRKAFCNYYHFTTVGLARVVALLPRLKADESILVLIPYTNKKGQRSPYIRESLRFLGVEEQRIVSFPPCRLVFADELLLAGSGPRSAFGRDRQTHARAIMADVADAVPLRRVRRAFLRALGGLSATRSPLLLVDRRERRQIANLPEVLETLGGLPGGHELIYCENLTLAEQLSHFAAARGAVAVSGACLANSLYMPEGSLVVDAVPLKNYIGADVVMSPECGTTWFWSLTQNVKVLYRTLLLPQEDLDADFVTLPVDRLREVLTRDGAPLRGAQQAASVEECLSRPNPEPGSQSLCTASSVASEAECGRGRRFSTAGGAVLRRGVGLRTGVGTVLSGTLRRKRGPMASSARVNEEFHRARLRTSKEGLRTSLSKLQHDVEMLSYLESFNITVEGLPLLRALHDLAAKRYQGRPSQAFEIRLPLKDWRRSQLLELQSGRRSPSGAAEPRGPHMLATPWRLQTDVAMLERRLAEQGHVVVEEVLSRTALDFVKRELQERIMFHVPPRDGRGFLVATLERGLASDWLQRLVNELREALPNTLGVFCHALAAKAAVAGSSAVPAVLPWTRQDGGGGPGVSLLLWVAPASTSGAPALRFSGGEVVSSAPNRGIVWHERTMPRPLWLEESLPSYAHRRIHLLLRFKRADAAGNERARTDRGWVTMQNYVLVLDDVPTSFFARSLPPCRRLDHYAATKIGINGFGRIGRMVFQAICDQNLLGTKLDVVGVVDMSTDAEYFAQLRSYDTVHGKFKHDVKIGEKDRAALDRDELIVNGNKIKCIQASREGPKALPWKELGVEYVIESTGLFVEADKAKGHIEAGAKKVIISAPGKGDLKTLVCGVNHTEYDKAKHDVVSNASCTTNCLAPVVHVLLKEGIGIEKGLMTTIHSYTATQKTVDGVSAKDWRGGRAAACNIIPSATGAAKAVGEVLPSTKGKLTGMAFRVPTPDVSVVDLTFTAEKDTSIEEIDALMKKATDSYMKGVLSYTDEELVSADFIHNVNSSIYDSKATLQNNLKGEKRFFKIVSWYDNEWGYSSWAAHGEKTGMATETGIEYRSTRISKCCVAM</sequence>
<protein>
    <recommendedName>
        <fullName evidence="6">Glyceraldehyde 3-phosphate dehydrogenase NAD(P) binding domain-containing protein</fullName>
    </recommendedName>
</protein>
<keyword evidence="8" id="KW-1185">Reference proteome</keyword>
<dbReference type="SMART" id="SM00846">
    <property type="entry name" value="Gp_dh_N"/>
    <property type="match status" value="1"/>
</dbReference>
<dbReference type="InterPro" id="IPR020829">
    <property type="entry name" value="GlycerAld_3-P_DH_cat"/>
</dbReference>